<name>A0A419WNA6_9BACT</name>
<evidence type="ECO:0000313" key="4">
    <source>
        <dbReference type="Proteomes" id="UP000284531"/>
    </source>
</evidence>
<dbReference type="CDD" id="cd07891">
    <property type="entry name" value="CYTH-like_CthTTM-like_1"/>
    <property type="match status" value="1"/>
</dbReference>
<organism evidence="3 4">
    <name type="scientific">Marinifilum flexuosum</name>
    <dbReference type="NCBI Taxonomy" id="1117708"/>
    <lineage>
        <taxon>Bacteria</taxon>
        <taxon>Pseudomonadati</taxon>
        <taxon>Bacteroidota</taxon>
        <taxon>Bacteroidia</taxon>
        <taxon>Marinilabiliales</taxon>
        <taxon>Marinifilaceae</taxon>
    </lineage>
</organism>
<dbReference type="PANTHER" id="PTHR40114">
    <property type="entry name" value="SLR0698 PROTEIN"/>
    <property type="match status" value="1"/>
</dbReference>
<dbReference type="InterPro" id="IPR023577">
    <property type="entry name" value="CYTH_domain"/>
</dbReference>
<dbReference type="EMBL" id="RAPQ01000012">
    <property type="protein sequence ID" value="RKD96884.1"/>
    <property type="molecule type" value="Genomic_DNA"/>
</dbReference>
<feature type="domain" description="CYTH" evidence="2">
    <location>
        <begin position="2"/>
        <end position="146"/>
    </location>
</feature>
<dbReference type="OrthoDB" id="9805588at2"/>
<reference evidence="3 4" key="1">
    <citation type="submission" date="2018-09" db="EMBL/GenBank/DDBJ databases">
        <title>Genomic Encyclopedia of Archaeal and Bacterial Type Strains, Phase II (KMG-II): from individual species to whole genera.</title>
        <authorList>
            <person name="Goeker M."/>
        </authorList>
    </citation>
    <scope>NUCLEOTIDE SEQUENCE [LARGE SCALE GENOMIC DNA]</scope>
    <source>
        <strain evidence="3 4">DSM 21950</strain>
    </source>
</reference>
<evidence type="ECO:0000256" key="1">
    <source>
        <dbReference type="PIRSR" id="PIRSR016487-1"/>
    </source>
</evidence>
<dbReference type="SMART" id="SM01118">
    <property type="entry name" value="CYTH"/>
    <property type="match status" value="1"/>
</dbReference>
<gene>
    <name evidence="3" type="ORF">BXY64_3834</name>
</gene>
<dbReference type="Pfam" id="PF01928">
    <property type="entry name" value="CYTH"/>
    <property type="match status" value="1"/>
</dbReference>
<proteinExistence type="predicted"/>
<dbReference type="RefSeq" id="WP_120241531.1">
    <property type="nucleotide sequence ID" value="NZ_RAPQ01000012.1"/>
</dbReference>
<keyword evidence="4" id="KW-1185">Reference proteome</keyword>
<dbReference type="PROSITE" id="PS51707">
    <property type="entry name" value="CYTH"/>
    <property type="match status" value="1"/>
</dbReference>
<dbReference type="InterPro" id="IPR033469">
    <property type="entry name" value="CYTH-like_dom_sf"/>
</dbReference>
<protein>
    <submittedName>
        <fullName evidence="3">Adenylate cyclase</fullName>
    </submittedName>
</protein>
<feature type="active site" description="Proton acceptor" evidence="1">
    <location>
        <position position="29"/>
    </location>
</feature>
<comment type="caution">
    <text evidence="3">The sequence shown here is derived from an EMBL/GenBank/DDBJ whole genome shotgun (WGS) entry which is preliminary data.</text>
</comment>
<dbReference type="PIRSF" id="PIRSF016487">
    <property type="entry name" value="CYTH_UCP016487"/>
    <property type="match status" value="1"/>
</dbReference>
<dbReference type="AlphaFoldDB" id="A0A419WNA6"/>
<sequence>MAIEIERKFLVNQDLLPLPNDGKKLIQGYIWSDPQKSLRIRIAGEKAFLTIKSGNDILKRSEFEYEIPMTDAHELLELCDAKIEKTRYLIPMAQYTWEVDVFHGDNQGLIVAEIELASSEEQIKLPEWIDQEVSNDPKYLNVSLIENPFIKW</sequence>
<dbReference type="SUPFAM" id="SSF55154">
    <property type="entry name" value="CYTH-like phosphatases"/>
    <property type="match status" value="1"/>
</dbReference>
<dbReference type="PANTHER" id="PTHR40114:SF1">
    <property type="entry name" value="SLR0698 PROTEIN"/>
    <property type="match status" value="1"/>
</dbReference>
<evidence type="ECO:0000259" key="2">
    <source>
        <dbReference type="PROSITE" id="PS51707"/>
    </source>
</evidence>
<dbReference type="Gene3D" id="2.40.320.10">
    <property type="entry name" value="Hypothetical Protein Pfu-838710-001"/>
    <property type="match status" value="1"/>
</dbReference>
<dbReference type="InterPro" id="IPR012042">
    <property type="entry name" value="NeuTTM/CthTTM-like"/>
</dbReference>
<dbReference type="Proteomes" id="UP000284531">
    <property type="component" value="Unassembled WGS sequence"/>
</dbReference>
<evidence type="ECO:0000313" key="3">
    <source>
        <dbReference type="EMBL" id="RKD96884.1"/>
    </source>
</evidence>
<accession>A0A419WNA6</accession>